<sequence>MATSLPMPNNTCTPEKMQSSVLGVKIATCSSISTESACVSVPISAIPSMYNAFRRAAPACTPQACSYHRVATLTIQSCSQGMPDATGCQC</sequence>
<dbReference type="AlphaFoldDB" id="A0A3M2TYP8"/>
<dbReference type="EMBL" id="RBNL01004957">
    <property type="protein sequence ID" value="RML19904.1"/>
    <property type="molecule type" value="Genomic_DNA"/>
</dbReference>
<organism evidence="1 2">
    <name type="scientific">Pseudomonas syringae pv. maculicola</name>
    <dbReference type="NCBI Taxonomy" id="59511"/>
    <lineage>
        <taxon>Bacteria</taxon>
        <taxon>Pseudomonadati</taxon>
        <taxon>Pseudomonadota</taxon>
        <taxon>Gammaproteobacteria</taxon>
        <taxon>Pseudomonadales</taxon>
        <taxon>Pseudomonadaceae</taxon>
        <taxon>Pseudomonas</taxon>
    </lineage>
</organism>
<evidence type="ECO:0000313" key="1">
    <source>
        <dbReference type="EMBL" id="RML19904.1"/>
    </source>
</evidence>
<proteinExistence type="predicted"/>
<name>A0A3M2TYP8_PSEYM</name>
<gene>
    <name evidence="1" type="ORF">APX70_04814</name>
</gene>
<comment type="caution">
    <text evidence="1">The sequence shown here is derived from an EMBL/GenBank/DDBJ whole genome shotgun (WGS) entry which is preliminary data.</text>
</comment>
<protein>
    <submittedName>
        <fullName evidence="1">Uncharacterized protein</fullName>
    </submittedName>
</protein>
<accession>A0A3M2TYP8</accession>
<reference evidence="1 2" key="1">
    <citation type="submission" date="2018-08" db="EMBL/GenBank/DDBJ databases">
        <title>Recombination of ecologically and evolutionarily significant loci maintains genetic cohesion in the Pseudomonas syringae species complex.</title>
        <authorList>
            <person name="Dillon M."/>
            <person name="Thakur S."/>
            <person name="Almeida R.N.D."/>
            <person name="Weir B.S."/>
            <person name="Guttman D.S."/>
        </authorList>
    </citation>
    <scope>NUCLEOTIDE SEQUENCE [LARGE SCALE GENOMIC DNA]</scope>
    <source>
        <strain evidence="1 2">88_10</strain>
    </source>
</reference>
<evidence type="ECO:0000313" key="2">
    <source>
        <dbReference type="Proteomes" id="UP000282378"/>
    </source>
</evidence>
<dbReference type="Proteomes" id="UP000282378">
    <property type="component" value="Unassembled WGS sequence"/>
</dbReference>